<name>A0A1G9IUT1_9FIRM</name>
<sequence>MGKVCSYLNYNLYPFYFYVMDEIVGAMSEVKFLGIRKLRLNYLLKTNIIQTSTLILNKIIYYNNCQLNLIIKKEIDRCLIF</sequence>
<protein>
    <submittedName>
        <fullName evidence="1">Uncharacterized protein</fullName>
    </submittedName>
</protein>
<dbReference type="STRING" id="1121325.SAMN04515677_101380"/>
<reference evidence="1 2" key="1">
    <citation type="submission" date="2016-10" db="EMBL/GenBank/DDBJ databases">
        <authorList>
            <person name="de Groot N.N."/>
        </authorList>
    </citation>
    <scope>NUCLEOTIDE SEQUENCE [LARGE SCALE GENOMIC DNA]</scope>
    <source>
        <strain evidence="1 2">DSM 797</strain>
    </source>
</reference>
<gene>
    <name evidence="1" type="ORF">SAMN04515677_101380</name>
</gene>
<evidence type="ECO:0000313" key="1">
    <source>
        <dbReference type="EMBL" id="SDL28574.1"/>
    </source>
</evidence>
<proteinExistence type="predicted"/>
<dbReference type="EMBL" id="FNGW01000001">
    <property type="protein sequence ID" value="SDL28574.1"/>
    <property type="molecule type" value="Genomic_DNA"/>
</dbReference>
<evidence type="ECO:0000313" key="2">
    <source>
        <dbReference type="Proteomes" id="UP000199068"/>
    </source>
</evidence>
<organism evidence="1 2">
    <name type="scientific">Romboutsia lituseburensis DSM 797</name>
    <dbReference type="NCBI Taxonomy" id="1121325"/>
    <lineage>
        <taxon>Bacteria</taxon>
        <taxon>Bacillati</taxon>
        <taxon>Bacillota</taxon>
        <taxon>Clostridia</taxon>
        <taxon>Peptostreptococcales</taxon>
        <taxon>Peptostreptococcaceae</taxon>
        <taxon>Romboutsia</taxon>
    </lineage>
</organism>
<keyword evidence="2" id="KW-1185">Reference proteome</keyword>
<dbReference type="AlphaFoldDB" id="A0A1G9IUT1"/>
<accession>A0A1G9IUT1</accession>
<dbReference type="Proteomes" id="UP000199068">
    <property type="component" value="Unassembled WGS sequence"/>
</dbReference>